<dbReference type="InterPro" id="IPR011066">
    <property type="entry name" value="MscS_channel_C_sf"/>
</dbReference>
<evidence type="ECO:0000256" key="2">
    <source>
        <dbReference type="ARBA" id="ARBA00008017"/>
    </source>
</evidence>
<accession>A0A0B7H921</accession>
<dbReference type="GeneID" id="69580849"/>
<dbReference type="Gene3D" id="1.10.287.1260">
    <property type="match status" value="1"/>
</dbReference>
<dbReference type="Gene3D" id="2.30.30.60">
    <property type="match status" value="1"/>
</dbReference>
<dbReference type="PANTHER" id="PTHR30221">
    <property type="entry name" value="SMALL-CONDUCTANCE MECHANOSENSITIVE CHANNEL"/>
    <property type="match status" value="1"/>
</dbReference>
<keyword evidence="5" id="KW-1133">Transmembrane helix</keyword>
<proteinExistence type="inferred from homology"/>
<keyword evidence="3" id="KW-1003">Cell membrane</keyword>
<dbReference type="SUPFAM" id="SSF50182">
    <property type="entry name" value="Sm-like ribonucleoproteins"/>
    <property type="match status" value="1"/>
</dbReference>
<dbReference type="Proteomes" id="UP000044026">
    <property type="component" value="Unassembled WGS sequence"/>
</dbReference>
<evidence type="ECO:0000313" key="7">
    <source>
        <dbReference type="EMBL" id="CEN36131.1"/>
    </source>
</evidence>
<protein>
    <submittedName>
        <fullName evidence="7">Small-conductance mechanosensitive channel</fullName>
    </submittedName>
</protein>
<dbReference type="Gene3D" id="3.30.70.100">
    <property type="match status" value="1"/>
</dbReference>
<dbReference type="InterPro" id="IPR010920">
    <property type="entry name" value="LSM_dom_sf"/>
</dbReference>
<comment type="similarity">
    <text evidence="2">Belongs to the MscS (TC 1.A.23) family.</text>
</comment>
<dbReference type="InterPro" id="IPR008910">
    <property type="entry name" value="MSC_TM_helix"/>
</dbReference>
<dbReference type="Pfam" id="PF05552">
    <property type="entry name" value="MS_channel_1st_1"/>
    <property type="match status" value="1"/>
</dbReference>
<sequence>MNHFTAEDFEKLLKGWITELINFVPALVGAIVAFIAGRYIIRFLLNLTKKLMIRREVDVTLQTFLLQLIKWTLHIALFLIIIQIIGVPATQFFAILASAGVAIGLALQGSLSNFAGGIMILIFKPFKVGDNIEAKGERGTVKRIGLVSTTLNKFNNEEVIIPNGPLFGDSIINYTREDKRRVKVLVGIGYSSDLQKAKEILLDIAKSDKRAFEEPAPSVFVEELADSSVNISVRFWCNNDDYWDCYFSAIESVKTRFDAEGIEIPFPQRVLNIVSDTSKS</sequence>
<dbReference type="InterPro" id="IPR049278">
    <property type="entry name" value="MS_channel_C"/>
</dbReference>
<keyword evidence="4" id="KW-0812">Transmembrane</keyword>
<reference evidence="7 8" key="1">
    <citation type="submission" date="2015-01" db="EMBL/GenBank/DDBJ databases">
        <authorList>
            <person name="Xiang T."/>
            <person name="Song Y."/>
            <person name="Huang L."/>
            <person name="Wang B."/>
            <person name="Wu P."/>
        </authorList>
    </citation>
    <scope>NUCLEOTIDE SEQUENCE [LARGE SCALE GENOMIC DNA]</scope>
    <source>
        <strain evidence="7 8">Cc12</strain>
    </source>
</reference>
<name>A0A0B7H921_9FLAO</name>
<dbReference type="RefSeq" id="WP_042000116.1">
    <property type="nucleotide sequence ID" value="NZ_CP022382.1"/>
</dbReference>
<evidence type="ECO:0000256" key="5">
    <source>
        <dbReference type="ARBA" id="ARBA00022989"/>
    </source>
</evidence>
<dbReference type="Pfam" id="PF21082">
    <property type="entry name" value="MS_channel_3rd"/>
    <property type="match status" value="1"/>
</dbReference>
<keyword evidence="6" id="KW-0472">Membrane</keyword>
<organism evidence="7 8">
    <name type="scientific">Capnocytophaga canimorsus</name>
    <dbReference type="NCBI Taxonomy" id="28188"/>
    <lineage>
        <taxon>Bacteria</taxon>
        <taxon>Pseudomonadati</taxon>
        <taxon>Bacteroidota</taxon>
        <taxon>Flavobacteriia</taxon>
        <taxon>Flavobacteriales</taxon>
        <taxon>Flavobacteriaceae</taxon>
        <taxon>Capnocytophaga</taxon>
    </lineage>
</organism>
<dbReference type="AlphaFoldDB" id="A0A0B7H921"/>
<dbReference type="InterPro" id="IPR011014">
    <property type="entry name" value="MscS_channel_TM-2"/>
</dbReference>
<comment type="subcellular location">
    <subcellularLocation>
        <location evidence="1">Cell membrane</location>
        <topology evidence="1">Multi-pass membrane protein</topology>
    </subcellularLocation>
</comment>
<dbReference type="InterPro" id="IPR006685">
    <property type="entry name" value="MscS_channel_2nd"/>
</dbReference>
<dbReference type="EMBL" id="CDOE01000062">
    <property type="protein sequence ID" value="CEN36131.1"/>
    <property type="molecule type" value="Genomic_DNA"/>
</dbReference>
<dbReference type="InterPro" id="IPR023408">
    <property type="entry name" value="MscS_beta-dom_sf"/>
</dbReference>
<evidence type="ECO:0000256" key="6">
    <source>
        <dbReference type="ARBA" id="ARBA00023136"/>
    </source>
</evidence>
<evidence type="ECO:0000256" key="3">
    <source>
        <dbReference type="ARBA" id="ARBA00022475"/>
    </source>
</evidence>
<evidence type="ECO:0000256" key="1">
    <source>
        <dbReference type="ARBA" id="ARBA00004651"/>
    </source>
</evidence>
<dbReference type="GO" id="GO:0005886">
    <property type="term" value="C:plasma membrane"/>
    <property type="evidence" value="ECO:0007669"/>
    <property type="project" value="UniProtKB-SubCell"/>
</dbReference>
<dbReference type="Pfam" id="PF00924">
    <property type="entry name" value="MS_channel_2nd"/>
    <property type="match status" value="1"/>
</dbReference>
<dbReference type="SUPFAM" id="SSF82689">
    <property type="entry name" value="Mechanosensitive channel protein MscS (YggB), C-terminal domain"/>
    <property type="match status" value="1"/>
</dbReference>
<dbReference type="PANTHER" id="PTHR30221:SF1">
    <property type="entry name" value="SMALL-CONDUCTANCE MECHANOSENSITIVE CHANNEL"/>
    <property type="match status" value="1"/>
</dbReference>
<dbReference type="SUPFAM" id="SSF82861">
    <property type="entry name" value="Mechanosensitive channel protein MscS (YggB), transmembrane region"/>
    <property type="match status" value="1"/>
</dbReference>
<evidence type="ECO:0000313" key="8">
    <source>
        <dbReference type="Proteomes" id="UP000044026"/>
    </source>
</evidence>
<dbReference type="InterPro" id="IPR045275">
    <property type="entry name" value="MscS_archaea/bacteria_type"/>
</dbReference>
<evidence type="ECO:0000256" key="4">
    <source>
        <dbReference type="ARBA" id="ARBA00022692"/>
    </source>
</evidence>
<gene>
    <name evidence="7" type="ORF">CCAN12_650006</name>
</gene>
<dbReference type="GO" id="GO:0008381">
    <property type="term" value="F:mechanosensitive monoatomic ion channel activity"/>
    <property type="evidence" value="ECO:0007669"/>
    <property type="project" value="InterPro"/>
</dbReference>